<keyword evidence="1" id="KW-0805">Transcription regulation</keyword>
<evidence type="ECO:0000259" key="5">
    <source>
        <dbReference type="PROSITE" id="PS51078"/>
    </source>
</evidence>
<keyword evidence="2" id="KW-0238">DNA-binding</keyword>
<dbReference type="PROSITE" id="PS51077">
    <property type="entry name" value="HTH_ICLR"/>
    <property type="match status" value="1"/>
</dbReference>
<name>A0A838XU13_9HYPH</name>
<keyword evidence="7" id="KW-1185">Reference proteome</keyword>
<dbReference type="PANTHER" id="PTHR30136:SF39">
    <property type="entry name" value="TRANSCRIPTIONAL REGULATORY PROTEIN"/>
    <property type="match status" value="1"/>
</dbReference>
<dbReference type="SUPFAM" id="SSF46785">
    <property type="entry name" value="Winged helix' DNA-binding domain"/>
    <property type="match status" value="1"/>
</dbReference>
<dbReference type="Gene3D" id="3.30.450.40">
    <property type="match status" value="1"/>
</dbReference>
<dbReference type="GO" id="GO:0045892">
    <property type="term" value="P:negative regulation of DNA-templated transcription"/>
    <property type="evidence" value="ECO:0007669"/>
    <property type="project" value="TreeGrafter"/>
</dbReference>
<gene>
    <name evidence="6" type="ORF">H1W37_19890</name>
</gene>
<dbReference type="SUPFAM" id="SSF55781">
    <property type="entry name" value="GAF domain-like"/>
    <property type="match status" value="1"/>
</dbReference>
<evidence type="ECO:0000256" key="3">
    <source>
        <dbReference type="ARBA" id="ARBA00023163"/>
    </source>
</evidence>
<proteinExistence type="predicted"/>
<dbReference type="PROSITE" id="PS51078">
    <property type="entry name" value="ICLR_ED"/>
    <property type="match status" value="1"/>
</dbReference>
<feature type="domain" description="IclR-ED" evidence="5">
    <location>
        <begin position="69"/>
        <end position="250"/>
    </location>
</feature>
<evidence type="ECO:0000313" key="6">
    <source>
        <dbReference type="EMBL" id="MBA4613925.1"/>
    </source>
</evidence>
<evidence type="ECO:0000313" key="7">
    <source>
        <dbReference type="Proteomes" id="UP000559404"/>
    </source>
</evidence>
<dbReference type="Pfam" id="PF01614">
    <property type="entry name" value="IclR_C"/>
    <property type="match status" value="1"/>
</dbReference>
<dbReference type="InterPro" id="IPR050707">
    <property type="entry name" value="HTH_MetabolicPath_Reg"/>
</dbReference>
<reference evidence="6 7" key="1">
    <citation type="submission" date="2020-07" db="EMBL/GenBank/DDBJ databases">
        <authorList>
            <person name="Li M."/>
        </authorList>
    </citation>
    <scope>NUCLEOTIDE SEQUENCE [LARGE SCALE GENOMIC DNA]</scope>
    <source>
        <strain evidence="6 7">DSM 23284</strain>
    </source>
</reference>
<dbReference type="GO" id="GO:0003677">
    <property type="term" value="F:DNA binding"/>
    <property type="evidence" value="ECO:0007669"/>
    <property type="project" value="UniProtKB-KW"/>
</dbReference>
<evidence type="ECO:0000256" key="2">
    <source>
        <dbReference type="ARBA" id="ARBA00023125"/>
    </source>
</evidence>
<dbReference type="InterPro" id="IPR029016">
    <property type="entry name" value="GAF-like_dom_sf"/>
</dbReference>
<evidence type="ECO:0000259" key="4">
    <source>
        <dbReference type="PROSITE" id="PS51077"/>
    </source>
</evidence>
<dbReference type="RefSeq" id="WP_181762121.1">
    <property type="nucleotide sequence ID" value="NZ_BMCR01000014.1"/>
</dbReference>
<dbReference type="EMBL" id="JACEON010000030">
    <property type="protein sequence ID" value="MBA4613925.1"/>
    <property type="molecule type" value="Genomic_DNA"/>
</dbReference>
<dbReference type="InterPro" id="IPR014757">
    <property type="entry name" value="Tscrpt_reg_IclR_C"/>
</dbReference>
<dbReference type="InterPro" id="IPR005471">
    <property type="entry name" value="Tscrpt_reg_IclR_N"/>
</dbReference>
<dbReference type="Pfam" id="PF09339">
    <property type="entry name" value="HTH_IclR"/>
    <property type="match status" value="1"/>
</dbReference>
<dbReference type="Gene3D" id="1.10.10.10">
    <property type="entry name" value="Winged helix-like DNA-binding domain superfamily/Winged helix DNA-binding domain"/>
    <property type="match status" value="1"/>
</dbReference>
<comment type="caution">
    <text evidence="6">The sequence shown here is derived from an EMBL/GenBank/DDBJ whole genome shotgun (WGS) entry which is preliminary data.</text>
</comment>
<keyword evidence="3" id="KW-0804">Transcription</keyword>
<feature type="domain" description="HTH iclR-type" evidence="4">
    <location>
        <begin position="5"/>
        <end position="68"/>
    </location>
</feature>
<evidence type="ECO:0000256" key="1">
    <source>
        <dbReference type="ARBA" id="ARBA00023015"/>
    </source>
</evidence>
<dbReference type="SMART" id="SM00346">
    <property type="entry name" value="HTH_ICLR"/>
    <property type="match status" value="1"/>
</dbReference>
<protein>
    <submittedName>
        <fullName evidence="6">IclR family transcriptional regulator</fullName>
    </submittedName>
</protein>
<dbReference type="AlphaFoldDB" id="A0A838XU13"/>
<organism evidence="6 7">
    <name type="scientific">Stappia taiwanensis</name>
    <dbReference type="NCBI Taxonomy" id="992267"/>
    <lineage>
        <taxon>Bacteria</taxon>
        <taxon>Pseudomonadati</taxon>
        <taxon>Pseudomonadota</taxon>
        <taxon>Alphaproteobacteria</taxon>
        <taxon>Hyphomicrobiales</taxon>
        <taxon>Stappiaceae</taxon>
        <taxon>Stappia</taxon>
    </lineage>
</organism>
<dbReference type="GO" id="GO:0003700">
    <property type="term" value="F:DNA-binding transcription factor activity"/>
    <property type="evidence" value="ECO:0007669"/>
    <property type="project" value="TreeGrafter"/>
</dbReference>
<reference evidence="6 7" key="2">
    <citation type="submission" date="2020-08" db="EMBL/GenBank/DDBJ databases">
        <title>Stappia taiwanensis sp. nov., isolated from a coastal thermal spring.</title>
        <authorList>
            <person name="Kampfer P."/>
        </authorList>
    </citation>
    <scope>NUCLEOTIDE SEQUENCE [LARGE SCALE GENOMIC DNA]</scope>
    <source>
        <strain evidence="6 7">DSM 23284</strain>
    </source>
</reference>
<dbReference type="Proteomes" id="UP000559404">
    <property type="component" value="Unassembled WGS sequence"/>
</dbReference>
<dbReference type="InterPro" id="IPR036388">
    <property type="entry name" value="WH-like_DNA-bd_sf"/>
</dbReference>
<dbReference type="InterPro" id="IPR036390">
    <property type="entry name" value="WH_DNA-bd_sf"/>
</dbReference>
<accession>A0A838XU13</accession>
<dbReference type="PANTHER" id="PTHR30136">
    <property type="entry name" value="HELIX-TURN-HELIX TRANSCRIPTIONAL REGULATOR, ICLR FAMILY"/>
    <property type="match status" value="1"/>
</dbReference>
<sequence length="257" mass="27763">MAEGTQSFDRAVGLLDIVSRNNREGVAFADLLTSAGLTRPTARRLLMALVKHGFVEQDADSKRYFLGPKVYDLALLVLPSFDFREIYQPSLTRLVEDTGDTVFLNRVVSDDMVCIARESGSFPVKAFILDLGVQRPMGLGASGIAVLAAMEPAKAEAILARNEERVAALGGDVRAAAEVVAASRERGYVSRDVPGLGTRTIAMALHDSAGKPFASLSVSTIRDRMQGEHLEAVVTALGEEVARIREKLSRLRPQHTG</sequence>